<keyword evidence="13" id="KW-0460">Magnesium</keyword>
<dbReference type="AlphaFoldDB" id="A0A173VAW2"/>
<evidence type="ECO:0000259" key="23">
    <source>
        <dbReference type="Pfam" id="PF02875"/>
    </source>
</evidence>
<comment type="catalytic activity">
    <reaction evidence="19">
        <text>10-formyltetrahydrofolyl-(gamma-L-Glu)(n) + L-glutamate + ATP = 10-formyltetrahydrofolyl-(gamma-L-Glu)(n+1) + ADP + phosphate + H(+)</text>
        <dbReference type="Rhea" id="RHEA:51904"/>
        <dbReference type="Rhea" id="RHEA-COMP:13088"/>
        <dbReference type="Rhea" id="RHEA-COMP:14300"/>
        <dbReference type="ChEBI" id="CHEBI:15378"/>
        <dbReference type="ChEBI" id="CHEBI:29985"/>
        <dbReference type="ChEBI" id="CHEBI:30616"/>
        <dbReference type="ChEBI" id="CHEBI:43474"/>
        <dbReference type="ChEBI" id="CHEBI:134413"/>
        <dbReference type="ChEBI" id="CHEBI:456216"/>
        <dbReference type="EC" id="6.3.2.17"/>
    </reaction>
</comment>
<dbReference type="EC" id="6.3.2.12" evidence="6"/>
<keyword evidence="11 22" id="KW-0547">Nucleotide-binding</keyword>
<evidence type="ECO:0000256" key="22">
    <source>
        <dbReference type="PIRNR" id="PIRNR001563"/>
    </source>
</evidence>
<dbReference type="GO" id="GO:0046656">
    <property type="term" value="P:folic acid biosynthetic process"/>
    <property type="evidence" value="ECO:0007669"/>
    <property type="project" value="UniProtKB-KW"/>
</dbReference>
<evidence type="ECO:0000256" key="4">
    <source>
        <dbReference type="ARBA" id="ARBA00005150"/>
    </source>
</evidence>
<dbReference type="Pfam" id="PF08245">
    <property type="entry name" value="Mur_ligase_M"/>
    <property type="match status" value="1"/>
</dbReference>
<evidence type="ECO:0000259" key="24">
    <source>
        <dbReference type="Pfam" id="PF08245"/>
    </source>
</evidence>
<dbReference type="PANTHER" id="PTHR11136">
    <property type="entry name" value="FOLYLPOLYGLUTAMATE SYNTHASE-RELATED"/>
    <property type="match status" value="1"/>
</dbReference>
<dbReference type="InterPro" id="IPR036565">
    <property type="entry name" value="Mur-like_cat_sf"/>
</dbReference>
<evidence type="ECO:0000256" key="14">
    <source>
        <dbReference type="ARBA" id="ARBA00022909"/>
    </source>
</evidence>
<evidence type="ECO:0000256" key="21">
    <source>
        <dbReference type="ARBA" id="ARBA00049161"/>
    </source>
</evidence>
<dbReference type="GO" id="GO:0004326">
    <property type="term" value="F:tetrahydrofolylpolyglutamate synthase activity"/>
    <property type="evidence" value="ECO:0007669"/>
    <property type="project" value="UniProtKB-EC"/>
</dbReference>
<dbReference type="GO" id="GO:0008841">
    <property type="term" value="F:dihydrofolate synthase activity"/>
    <property type="evidence" value="ECO:0007669"/>
    <property type="project" value="UniProtKB-EC"/>
</dbReference>
<comment type="catalytic activity">
    <reaction evidence="18">
        <text>(6S)-5,6,7,8-tetrahydrofolyl-(gamma-L-Glu)(n) + L-glutamate + ATP = (6S)-5,6,7,8-tetrahydrofolyl-(gamma-L-Glu)(n+1) + ADP + phosphate + H(+)</text>
        <dbReference type="Rhea" id="RHEA:10580"/>
        <dbReference type="Rhea" id="RHEA-COMP:14738"/>
        <dbReference type="Rhea" id="RHEA-COMP:14740"/>
        <dbReference type="ChEBI" id="CHEBI:15378"/>
        <dbReference type="ChEBI" id="CHEBI:29985"/>
        <dbReference type="ChEBI" id="CHEBI:30616"/>
        <dbReference type="ChEBI" id="CHEBI:43474"/>
        <dbReference type="ChEBI" id="CHEBI:141005"/>
        <dbReference type="ChEBI" id="CHEBI:456216"/>
        <dbReference type="EC" id="6.3.2.17"/>
    </reaction>
</comment>
<dbReference type="Gene3D" id="3.40.1190.10">
    <property type="entry name" value="Mur-like, catalytic domain"/>
    <property type="match status" value="1"/>
</dbReference>
<comment type="function">
    <text evidence="2">Functions in two distinct reactions of the de novo folate biosynthetic pathway. Catalyzes the addition of a glutamate residue to dihydropteroate (7,8-dihydropteroate or H2Pte) to form dihydrofolate (7,8-dihydrofolate monoglutamate or H2Pte-Glu). Also catalyzes successive additions of L-glutamate to tetrahydrofolate or 10-formyltetrahydrofolate or 5,10-methylenetetrahydrofolate, leading to folylpolyglutamate derivatives.</text>
</comment>
<evidence type="ECO:0000256" key="10">
    <source>
        <dbReference type="ARBA" id="ARBA00022723"/>
    </source>
</evidence>
<dbReference type="SUPFAM" id="SSF53244">
    <property type="entry name" value="MurD-like peptide ligases, peptide-binding domain"/>
    <property type="match status" value="1"/>
</dbReference>
<evidence type="ECO:0000256" key="2">
    <source>
        <dbReference type="ARBA" id="ARBA00002714"/>
    </source>
</evidence>
<dbReference type="InterPro" id="IPR013221">
    <property type="entry name" value="Mur_ligase_cen"/>
</dbReference>
<comment type="catalytic activity">
    <reaction evidence="20">
        <text>(6R)-5,10-methylenetetrahydrofolyl-(gamma-L-Glu)(n) + L-glutamate + ATP = (6R)-5,10-methylenetetrahydrofolyl-(gamma-L-Glu)(n+1) + ADP + phosphate + H(+)</text>
        <dbReference type="Rhea" id="RHEA:51912"/>
        <dbReference type="Rhea" id="RHEA-COMP:13257"/>
        <dbReference type="Rhea" id="RHEA-COMP:13258"/>
        <dbReference type="ChEBI" id="CHEBI:15378"/>
        <dbReference type="ChEBI" id="CHEBI:29985"/>
        <dbReference type="ChEBI" id="CHEBI:30616"/>
        <dbReference type="ChEBI" id="CHEBI:43474"/>
        <dbReference type="ChEBI" id="CHEBI:136572"/>
        <dbReference type="ChEBI" id="CHEBI:456216"/>
        <dbReference type="EC" id="6.3.2.17"/>
    </reaction>
</comment>
<evidence type="ECO:0000256" key="6">
    <source>
        <dbReference type="ARBA" id="ARBA00013023"/>
    </source>
</evidence>
<dbReference type="GO" id="GO:0046872">
    <property type="term" value="F:metal ion binding"/>
    <property type="evidence" value="ECO:0007669"/>
    <property type="project" value="UniProtKB-KW"/>
</dbReference>
<dbReference type="PROSITE" id="PS01012">
    <property type="entry name" value="FOLYLPOLYGLU_SYNT_2"/>
    <property type="match status" value="1"/>
</dbReference>
<evidence type="ECO:0000256" key="16">
    <source>
        <dbReference type="ARBA" id="ARBA00030592"/>
    </source>
</evidence>
<dbReference type="NCBIfam" id="TIGR01499">
    <property type="entry name" value="folC"/>
    <property type="match status" value="1"/>
</dbReference>
<evidence type="ECO:0000256" key="1">
    <source>
        <dbReference type="ARBA" id="ARBA00001946"/>
    </source>
</evidence>
<evidence type="ECO:0000256" key="5">
    <source>
        <dbReference type="ARBA" id="ARBA00008276"/>
    </source>
</evidence>
<evidence type="ECO:0000256" key="8">
    <source>
        <dbReference type="ARBA" id="ARBA00019357"/>
    </source>
</evidence>
<sequence>MTYEETLHYLYTSIPVFQHSGASAYKPGLGTSIALDDYLGNPHKAYKTIHVAGTNGKGSVSHLLAAILRQSGFKVGLYTSPHLVDFRERIRVNGKKISQDYVVDFVERHRSFFEPLHPSFFELTSSMAFEYFRDQQVDYAVIEVGLGGRLDSTNIITPILSIITNISLDHTQFLGDTEEKIAAEKAGIIKKGVPVLLGEAEKRSVFDLFQNEARKAGAPFHYALSMGMLEGTGGLSMVHWKFPSVEYGEVIGELAGEVQQANAITVFSALHLLREKCGVDILPEAVHEGFRHVTQLTGLMGRWQTLRTKPTVICDTGHNVGGWKHIAEHLNAMRSRFREIYMIVGMVNDKDIDGVLSLMPPDASYFFTQASVERAMPVKDFAMKAMRKGLPGVLCETVEEAVEKALKSADKDDLIFIGGSTFIVADALPLFMKEDEYK</sequence>
<dbReference type="InterPro" id="IPR004101">
    <property type="entry name" value="Mur_ligase_C"/>
</dbReference>
<evidence type="ECO:0000313" key="25">
    <source>
        <dbReference type="EMBL" id="CUN23407.1"/>
    </source>
</evidence>
<keyword evidence="9 22" id="KW-0436">Ligase</keyword>
<keyword evidence="10" id="KW-0479">Metal-binding</keyword>
<comment type="cofactor">
    <cofactor evidence="1">
        <name>Mg(2+)</name>
        <dbReference type="ChEBI" id="CHEBI:18420"/>
    </cofactor>
</comment>
<dbReference type="InterPro" id="IPR018109">
    <property type="entry name" value="Folylpolyglutamate_synth_CS"/>
</dbReference>
<dbReference type="FunFam" id="3.40.1190.10:FF:000011">
    <property type="entry name" value="Folylpolyglutamate synthase/dihydrofolate synthase"/>
    <property type="match status" value="1"/>
</dbReference>
<dbReference type="Pfam" id="PF02875">
    <property type="entry name" value="Mur_ligase_C"/>
    <property type="match status" value="1"/>
</dbReference>
<dbReference type="GO" id="GO:0005737">
    <property type="term" value="C:cytoplasm"/>
    <property type="evidence" value="ECO:0007669"/>
    <property type="project" value="TreeGrafter"/>
</dbReference>
<reference evidence="25 26" key="1">
    <citation type="submission" date="2015-09" db="EMBL/GenBank/DDBJ databases">
        <authorList>
            <consortium name="Pathogen Informatics"/>
        </authorList>
    </citation>
    <scope>NUCLEOTIDE SEQUENCE [LARGE SCALE GENOMIC DNA]</scope>
    <source>
        <strain evidence="25 26">2789STDY5608872</strain>
    </source>
</reference>
<accession>A0A173VAW2</accession>
<comment type="catalytic activity">
    <reaction evidence="21">
        <text>7,8-dihydropteroate + L-glutamate + ATP = 7,8-dihydrofolate + ADP + phosphate + H(+)</text>
        <dbReference type="Rhea" id="RHEA:23584"/>
        <dbReference type="ChEBI" id="CHEBI:15378"/>
        <dbReference type="ChEBI" id="CHEBI:17839"/>
        <dbReference type="ChEBI" id="CHEBI:29985"/>
        <dbReference type="ChEBI" id="CHEBI:30616"/>
        <dbReference type="ChEBI" id="CHEBI:43474"/>
        <dbReference type="ChEBI" id="CHEBI:57451"/>
        <dbReference type="ChEBI" id="CHEBI:456216"/>
        <dbReference type="EC" id="6.3.2.12"/>
    </reaction>
</comment>
<dbReference type="PIRSF" id="PIRSF001563">
    <property type="entry name" value="Folylpolyglu_synth"/>
    <property type="match status" value="1"/>
</dbReference>
<dbReference type="GO" id="GO:0005524">
    <property type="term" value="F:ATP binding"/>
    <property type="evidence" value="ECO:0007669"/>
    <property type="project" value="UniProtKB-KW"/>
</dbReference>
<evidence type="ECO:0000256" key="12">
    <source>
        <dbReference type="ARBA" id="ARBA00022840"/>
    </source>
</evidence>
<dbReference type="EMBL" id="CYXP01000006">
    <property type="protein sequence ID" value="CUN23407.1"/>
    <property type="molecule type" value="Genomic_DNA"/>
</dbReference>
<comment type="pathway">
    <text evidence="4">Cofactor biosynthesis; tetrahydrofolylpolyglutamate biosynthesis.</text>
</comment>
<protein>
    <recommendedName>
        <fullName evidence="8">Dihydrofolate synthase/folylpolyglutamate synthase</fullName>
        <ecNumber evidence="6">6.3.2.12</ecNumber>
        <ecNumber evidence="7">6.3.2.17</ecNumber>
    </recommendedName>
    <alternativeName>
        <fullName evidence="17">Folylpoly-gamma-glutamate synthetase-dihydrofolate synthetase</fullName>
    </alternativeName>
    <alternativeName>
        <fullName evidence="15">Folylpolyglutamate synthetase</fullName>
    </alternativeName>
    <alternativeName>
        <fullName evidence="16">Tetrahydrofolylpolyglutamate synthase</fullName>
    </alternativeName>
</protein>
<dbReference type="InterPro" id="IPR001645">
    <property type="entry name" value="Folylpolyglutamate_synth"/>
</dbReference>
<name>A0A173VAW2_PARDI</name>
<evidence type="ECO:0000313" key="26">
    <source>
        <dbReference type="Proteomes" id="UP000095591"/>
    </source>
</evidence>
<dbReference type="Gene3D" id="3.90.190.20">
    <property type="entry name" value="Mur ligase, C-terminal domain"/>
    <property type="match status" value="1"/>
</dbReference>
<gene>
    <name evidence="25" type="primary">fgs</name>
    <name evidence="25" type="ORF">ERS852429_02754</name>
</gene>
<evidence type="ECO:0000256" key="9">
    <source>
        <dbReference type="ARBA" id="ARBA00022598"/>
    </source>
</evidence>
<dbReference type="SUPFAM" id="SSF53623">
    <property type="entry name" value="MurD-like peptide ligases, catalytic domain"/>
    <property type="match status" value="1"/>
</dbReference>
<comment type="similarity">
    <text evidence="5 22">Belongs to the folylpolyglutamate synthase family.</text>
</comment>
<evidence type="ECO:0000256" key="20">
    <source>
        <dbReference type="ARBA" id="ARBA00049035"/>
    </source>
</evidence>
<dbReference type="Proteomes" id="UP000095591">
    <property type="component" value="Unassembled WGS sequence"/>
</dbReference>
<evidence type="ECO:0000256" key="15">
    <source>
        <dbReference type="ARBA" id="ARBA00030048"/>
    </source>
</evidence>
<evidence type="ECO:0000256" key="13">
    <source>
        <dbReference type="ARBA" id="ARBA00022842"/>
    </source>
</evidence>
<evidence type="ECO:0000256" key="18">
    <source>
        <dbReference type="ARBA" id="ARBA00047493"/>
    </source>
</evidence>
<dbReference type="RefSeq" id="WP_044545467.1">
    <property type="nucleotide sequence ID" value="NZ_CDRH01000259.1"/>
</dbReference>
<dbReference type="InterPro" id="IPR036615">
    <property type="entry name" value="Mur_ligase_C_dom_sf"/>
</dbReference>
<feature type="domain" description="Mur ligase central" evidence="24">
    <location>
        <begin position="51"/>
        <end position="191"/>
    </location>
</feature>
<feature type="domain" description="Mur ligase C-terminal" evidence="23">
    <location>
        <begin position="301"/>
        <end position="420"/>
    </location>
</feature>
<evidence type="ECO:0000256" key="7">
    <source>
        <dbReference type="ARBA" id="ARBA00013025"/>
    </source>
</evidence>
<proteinExistence type="inferred from homology"/>
<comment type="pathway">
    <text evidence="3">Cofactor biosynthesis; tetrahydrofolate biosynthesis; 7,8-dihydrofolate from 2-amino-4-hydroxy-6-hydroxymethyl-7,8-dihydropteridine diphosphate and 4-aminobenzoate: step 2/2.</text>
</comment>
<evidence type="ECO:0000256" key="17">
    <source>
        <dbReference type="ARBA" id="ARBA00032510"/>
    </source>
</evidence>
<evidence type="ECO:0000256" key="19">
    <source>
        <dbReference type="ARBA" id="ARBA00047808"/>
    </source>
</evidence>
<keyword evidence="12 22" id="KW-0067">ATP-binding</keyword>
<evidence type="ECO:0000256" key="11">
    <source>
        <dbReference type="ARBA" id="ARBA00022741"/>
    </source>
</evidence>
<organism evidence="25 26">
    <name type="scientific">Parabacteroides distasonis</name>
    <dbReference type="NCBI Taxonomy" id="823"/>
    <lineage>
        <taxon>Bacteria</taxon>
        <taxon>Pseudomonadati</taxon>
        <taxon>Bacteroidota</taxon>
        <taxon>Bacteroidia</taxon>
        <taxon>Bacteroidales</taxon>
        <taxon>Tannerellaceae</taxon>
        <taxon>Parabacteroides</taxon>
    </lineage>
</organism>
<keyword evidence="14" id="KW-0289">Folate biosynthesis</keyword>
<dbReference type="PANTHER" id="PTHR11136:SF0">
    <property type="entry name" value="DIHYDROFOLATE SYNTHETASE-RELATED"/>
    <property type="match status" value="1"/>
</dbReference>
<dbReference type="EC" id="6.3.2.17" evidence="7"/>
<evidence type="ECO:0000256" key="3">
    <source>
        <dbReference type="ARBA" id="ARBA00004799"/>
    </source>
</evidence>